<dbReference type="InterPro" id="IPR027417">
    <property type="entry name" value="P-loop_NTPase"/>
</dbReference>
<dbReference type="InterPro" id="IPR029063">
    <property type="entry name" value="SAM-dependent_MTases_sf"/>
</dbReference>
<dbReference type="Proteomes" id="UP000294980">
    <property type="component" value="Unassembled WGS sequence"/>
</dbReference>
<dbReference type="RefSeq" id="WP_162883923.1">
    <property type="nucleotide sequence ID" value="NZ_QQSW01000011.1"/>
</dbReference>
<name>A0A4R2KYL2_9GAMM</name>
<dbReference type="GO" id="GO:0008476">
    <property type="term" value="F:protein-tyrosine sulfotransferase activity"/>
    <property type="evidence" value="ECO:0007669"/>
    <property type="project" value="InterPro"/>
</dbReference>
<evidence type="ECO:0000256" key="1">
    <source>
        <dbReference type="ARBA" id="ARBA00022679"/>
    </source>
</evidence>
<keyword evidence="4" id="KW-1185">Reference proteome</keyword>
<keyword evidence="1 3" id="KW-0808">Transferase</keyword>
<sequence>MIDKIIAIIGLPRSGTTLVTSLLAAHPDVDTCFEPWNRNREQRPSPELSPDALLTHFELPRRGNARVLVLKETTVDFLGIQWLARFLQHNESRCRIDVLWTVRCYRHSYLSFIQTGREEWGNEQMTLNPRSYTRWVTRSREATLLLADLYRRHPSAVYAYEALTRAPEPMLRRLCDAVRLPFVPEMLDFHRLTPKEHVHGDRELATDPQPVSERSIDRREQQWLDVHDALEATEINAVRERLDAFWQDTAEAELRTGDAALAPLQRMIERWPRPLAGGIDHQDCRMAFDSRAAWQQFMARNRRFYLPDAVNATAQGVLEQGFQFDGDWVRPSAIEGLGESYREGLNAHGLNSRQRAVWHELKRELRERELSADSARVYAPEYLSTLARRLREHYPGFQGSEYLEGKPVQRHFSSVPHQDLGQLSFAERSFDAVLVNDIFEHVPDLPKVLGEIHRVLDTGGVLLSTFPFAFKRDEGIERARLREDGSIEHLLPPEYHGDPVKREGVLVFTIPGWNILDQCRAVGFAEPQVLFLCLPSQGIIGGTPEGGLGGIIILRAQRTR</sequence>
<dbReference type="Gene3D" id="3.40.50.300">
    <property type="entry name" value="P-loop containing nucleotide triphosphate hydrolases"/>
    <property type="match status" value="1"/>
</dbReference>
<accession>A0A4R2KYL2</accession>
<dbReference type="PANTHER" id="PTHR12788:SF10">
    <property type="entry name" value="PROTEIN-TYROSINE SULFOTRANSFERASE"/>
    <property type="match status" value="1"/>
</dbReference>
<evidence type="ECO:0000313" key="3">
    <source>
        <dbReference type="EMBL" id="TCO75368.1"/>
    </source>
</evidence>
<evidence type="ECO:0000259" key="2">
    <source>
        <dbReference type="Pfam" id="PF08241"/>
    </source>
</evidence>
<dbReference type="SUPFAM" id="SSF52540">
    <property type="entry name" value="P-loop containing nucleoside triphosphate hydrolases"/>
    <property type="match status" value="1"/>
</dbReference>
<dbReference type="Gene3D" id="3.40.50.150">
    <property type="entry name" value="Vaccinia Virus protein VP39"/>
    <property type="match status" value="1"/>
</dbReference>
<dbReference type="CDD" id="cd02440">
    <property type="entry name" value="AdoMet_MTases"/>
    <property type="match status" value="1"/>
</dbReference>
<protein>
    <submittedName>
        <fullName evidence="3">Sulfotransferase family protein</fullName>
    </submittedName>
</protein>
<dbReference type="PANTHER" id="PTHR12788">
    <property type="entry name" value="PROTEIN-TYROSINE SULFOTRANSFERASE 2"/>
    <property type="match status" value="1"/>
</dbReference>
<dbReference type="Pfam" id="PF13469">
    <property type="entry name" value="Sulfotransfer_3"/>
    <property type="match status" value="1"/>
</dbReference>
<dbReference type="AlphaFoldDB" id="A0A4R2KYL2"/>
<dbReference type="EMBL" id="SLWX01000009">
    <property type="protein sequence ID" value="TCO75368.1"/>
    <property type="molecule type" value="Genomic_DNA"/>
</dbReference>
<organism evidence="3 4">
    <name type="scientific">Chromatocurvus halotolerans</name>
    <dbReference type="NCBI Taxonomy" id="1132028"/>
    <lineage>
        <taxon>Bacteria</taxon>
        <taxon>Pseudomonadati</taxon>
        <taxon>Pseudomonadota</taxon>
        <taxon>Gammaproteobacteria</taxon>
        <taxon>Cellvibrionales</taxon>
        <taxon>Halieaceae</taxon>
        <taxon>Chromatocurvus</taxon>
    </lineage>
</organism>
<proteinExistence type="predicted"/>
<reference evidence="3 4" key="1">
    <citation type="submission" date="2019-03" db="EMBL/GenBank/DDBJ databases">
        <title>Genomic Encyclopedia of Type Strains, Phase IV (KMG-IV): sequencing the most valuable type-strain genomes for metagenomic binning, comparative biology and taxonomic classification.</title>
        <authorList>
            <person name="Goeker M."/>
        </authorList>
    </citation>
    <scope>NUCLEOTIDE SEQUENCE [LARGE SCALE GENOMIC DNA]</scope>
    <source>
        <strain evidence="3 4">DSM 23344</strain>
    </source>
</reference>
<dbReference type="InterPro" id="IPR026634">
    <property type="entry name" value="TPST-like"/>
</dbReference>
<dbReference type="InterPro" id="IPR013216">
    <property type="entry name" value="Methyltransf_11"/>
</dbReference>
<dbReference type="Pfam" id="PF08241">
    <property type="entry name" value="Methyltransf_11"/>
    <property type="match status" value="1"/>
</dbReference>
<feature type="domain" description="Methyltransferase type 11" evidence="2">
    <location>
        <begin position="415"/>
        <end position="463"/>
    </location>
</feature>
<evidence type="ECO:0000313" key="4">
    <source>
        <dbReference type="Proteomes" id="UP000294980"/>
    </source>
</evidence>
<dbReference type="SUPFAM" id="SSF53335">
    <property type="entry name" value="S-adenosyl-L-methionine-dependent methyltransferases"/>
    <property type="match status" value="1"/>
</dbReference>
<dbReference type="GO" id="GO:0008757">
    <property type="term" value="F:S-adenosylmethionine-dependent methyltransferase activity"/>
    <property type="evidence" value="ECO:0007669"/>
    <property type="project" value="InterPro"/>
</dbReference>
<gene>
    <name evidence="3" type="ORF">EV688_10992</name>
</gene>
<comment type="caution">
    <text evidence="3">The sequence shown here is derived from an EMBL/GenBank/DDBJ whole genome shotgun (WGS) entry which is preliminary data.</text>
</comment>